<sequence>MVYSFDPKERRLPDVAPHTINLSTKSLIYGSRTDDFTALLNGLDEGELNSDAEDDDKLIQGLVDELATRPGWDNINLDADDGDNDKDTENVDSRIGYDVVKAPEHLNAKSLDQYRKDGPFGKLHCFGVCLSRSSQLTLTFERSPRSTG</sequence>
<evidence type="ECO:0000313" key="1">
    <source>
        <dbReference type="EMBL" id="ORY59557.1"/>
    </source>
</evidence>
<comment type="caution">
    <text evidence="1">The sequence shown here is derived from an EMBL/GenBank/DDBJ whole genome shotgun (WGS) entry which is preliminary data.</text>
</comment>
<name>A0A1Y2DJY1_9PEZI</name>
<reference evidence="1 2" key="1">
    <citation type="submission" date="2016-07" db="EMBL/GenBank/DDBJ databases">
        <title>Pervasive Adenine N6-methylation of Active Genes in Fungi.</title>
        <authorList>
            <consortium name="DOE Joint Genome Institute"/>
            <person name="Mondo S.J."/>
            <person name="Dannebaum R.O."/>
            <person name="Kuo R.C."/>
            <person name="Labutti K."/>
            <person name="Haridas S."/>
            <person name="Kuo A."/>
            <person name="Salamov A."/>
            <person name="Ahrendt S.R."/>
            <person name="Lipzen A."/>
            <person name="Sullivan W."/>
            <person name="Andreopoulos W.B."/>
            <person name="Clum A."/>
            <person name="Lindquist E."/>
            <person name="Daum C."/>
            <person name="Ramamoorthy G.K."/>
            <person name="Gryganskyi A."/>
            <person name="Culley D."/>
            <person name="Magnuson J.K."/>
            <person name="James T.Y."/>
            <person name="O'Malley M.A."/>
            <person name="Stajich J.E."/>
            <person name="Spatafora J.W."/>
            <person name="Visel A."/>
            <person name="Grigoriev I.V."/>
        </authorList>
    </citation>
    <scope>NUCLEOTIDE SEQUENCE [LARGE SCALE GENOMIC DNA]</scope>
    <source>
        <strain evidence="1 2">CBS 129021</strain>
    </source>
</reference>
<evidence type="ECO:0000313" key="2">
    <source>
        <dbReference type="Proteomes" id="UP000193689"/>
    </source>
</evidence>
<gene>
    <name evidence="1" type="ORF">BCR38DRAFT_444876</name>
</gene>
<dbReference type="RefSeq" id="XP_040712131.1">
    <property type="nucleotide sequence ID" value="XM_040860965.1"/>
</dbReference>
<dbReference type="InParanoid" id="A0A1Y2DJY1"/>
<dbReference type="GeneID" id="63777177"/>
<dbReference type="Proteomes" id="UP000193689">
    <property type="component" value="Unassembled WGS sequence"/>
</dbReference>
<dbReference type="OrthoDB" id="4958096at2759"/>
<keyword evidence="2" id="KW-1185">Reference proteome</keyword>
<proteinExistence type="predicted"/>
<organism evidence="1 2">
    <name type="scientific">Pseudomassariella vexata</name>
    <dbReference type="NCBI Taxonomy" id="1141098"/>
    <lineage>
        <taxon>Eukaryota</taxon>
        <taxon>Fungi</taxon>
        <taxon>Dikarya</taxon>
        <taxon>Ascomycota</taxon>
        <taxon>Pezizomycotina</taxon>
        <taxon>Sordariomycetes</taxon>
        <taxon>Xylariomycetidae</taxon>
        <taxon>Amphisphaeriales</taxon>
        <taxon>Pseudomassariaceae</taxon>
        <taxon>Pseudomassariella</taxon>
    </lineage>
</organism>
<dbReference type="EMBL" id="MCFJ01000013">
    <property type="protein sequence ID" value="ORY59557.1"/>
    <property type="molecule type" value="Genomic_DNA"/>
</dbReference>
<accession>A0A1Y2DJY1</accession>
<protein>
    <submittedName>
        <fullName evidence="1">Uncharacterized protein</fullName>
    </submittedName>
</protein>
<dbReference type="AlphaFoldDB" id="A0A1Y2DJY1"/>